<reference evidence="1" key="1">
    <citation type="journal article" date="2013" name="PLoS ONE">
        <title>Cfr-Mediated Linezolid-Resistance among Methicillin-Resistant Coagulase-Negative Staphylococci from Infections of Humans.</title>
        <authorList>
            <person name="Cui L."/>
            <person name="Wang Y."/>
            <person name="Li Y."/>
            <person name="He T."/>
            <person name="Schwarz S."/>
            <person name="Ding Y."/>
            <person name="Shen J."/>
            <person name="Lv Y."/>
        </authorList>
    </citation>
    <scope>NUCLEOTIDE SEQUENCE</scope>
    <source>
        <strain evidence="1">09D279</strain>
        <plasmid evidence="1">pSS-02</plasmid>
    </source>
</reference>
<keyword evidence="1" id="KW-0614">Plasmid</keyword>
<dbReference type="AlphaFoldDB" id="M4PXG7"/>
<dbReference type="EMBL" id="JX827253">
    <property type="protein sequence ID" value="AGH12809.1"/>
    <property type="molecule type" value="Genomic_DNA"/>
</dbReference>
<accession>M4PXG7</accession>
<sequence>MNRRFDVLLNVDKNSKNVSLKKIRNNELLYLMSCSSSLPGADRTICNVLIDEMKNIIHVYDDLRHCSTSIFKELDQTLIIEMMSLLGVEYGRYRIVLYYAPILKNPFIREYELKSEKLITVNTEDLNELFYRKALNNESLEK</sequence>
<geneLocation type="plasmid" evidence="1">
    <name>pSS-02</name>
</geneLocation>
<proteinExistence type="predicted"/>
<protein>
    <submittedName>
        <fullName evidence="1">Uncharacterized protein</fullName>
    </submittedName>
</protein>
<evidence type="ECO:0000313" key="1">
    <source>
        <dbReference type="EMBL" id="AGH12809.1"/>
    </source>
</evidence>
<organism evidence="1">
    <name type="scientific">Staphylococcus haemolyticus</name>
    <dbReference type="NCBI Taxonomy" id="1283"/>
    <lineage>
        <taxon>Bacteria</taxon>
        <taxon>Bacillati</taxon>
        <taxon>Bacillota</taxon>
        <taxon>Bacilli</taxon>
        <taxon>Bacillales</taxon>
        <taxon>Staphylococcaceae</taxon>
        <taxon>Staphylococcus</taxon>
    </lineage>
</organism>
<name>M4PXG7_STAHA</name>